<dbReference type="GO" id="GO:0006221">
    <property type="term" value="P:pyrimidine nucleotide biosynthetic process"/>
    <property type="evidence" value="ECO:0007669"/>
    <property type="project" value="UniProtKB-KW"/>
</dbReference>
<dbReference type="FunFam" id="3.40.50.1370:FF:000002">
    <property type="entry name" value="Aspartate carbamoyltransferase 2"/>
    <property type="match status" value="1"/>
</dbReference>
<dbReference type="InterPro" id="IPR002082">
    <property type="entry name" value="Asp_carbamoyltransf"/>
</dbReference>
<keyword evidence="5 9" id="KW-0808">Transferase</keyword>
<reference evidence="12 13" key="1">
    <citation type="journal article" date="2015" name="Genome Biol. Evol.">
        <title>Comparative Genomics of a Bacterivorous Green Alga Reveals Evolutionary Causalities and Consequences of Phago-Mixotrophic Mode of Nutrition.</title>
        <authorList>
            <person name="Burns J.A."/>
            <person name="Paasch A."/>
            <person name="Narechania A."/>
            <person name="Kim E."/>
        </authorList>
    </citation>
    <scope>NUCLEOTIDE SEQUENCE [LARGE SCALE GENOMIC DNA]</scope>
    <source>
        <strain evidence="12 13">PLY_AMNH</strain>
    </source>
</reference>
<organism evidence="12 13">
    <name type="scientific">Cymbomonas tetramitiformis</name>
    <dbReference type="NCBI Taxonomy" id="36881"/>
    <lineage>
        <taxon>Eukaryota</taxon>
        <taxon>Viridiplantae</taxon>
        <taxon>Chlorophyta</taxon>
        <taxon>Pyramimonadophyceae</taxon>
        <taxon>Pyramimonadales</taxon>
        <taxon>Pyramimonadaceae</taxon>
        <taxon>Cymbomonas</taxon>
    </lineage>
</organism>
<dbReference type="PROSITE" id="PS00097">
    <property type="entry name" value="CARBAMOYLTRANSFERASE"/>
    <property type="match status" value="1"/>
</dbReference>
<comment type="function">
    <text evidence="7">Catalyzes the condensation of carbamoyl phosphate and aspartate to form carbamoyl aspartate and inorganic phosphate, the committed step in the de novo pyrimidine nucleotide biosynthesis pathway.</text>
</comment>
<evidence type="ECO:0000313" key="13">
    <source>
        <dbReference type="Proteomes" id="UP001190700"/>
    </source>
</evidence>
<dbReference type="Pfam" id="PF02729">
    <property type="entry name" value="OTCace_N"/>
    <property type="match status" value="1"/>
</dbReference>
<feature type="domain" description="Aspartate/ornithine carbamoyltransferase carbamoyl-P binding" evidence="11">
    <location>
        <begin position="55"/>
        <end position="197"/>
    </location>
</feature>
<dbReference type="Gene3D" id="3.40.50.1370">
    <property type="entry name" value="Aspartate/ornithine carbamoyltransferase"/>
    <property type="match status" value="2"/>
</dbReference>
<comment type="caution">
    <text evidence="12">The sequence shown here is derived from an EMBL/GenBank/DDBJ whole genome shotgun (WGS) entry which is preliminary data.</text>
</comment>
<dbReference type="InterPro" id="IPR006132">
    <property type="entry name" value="Asp/Orn_carbamoyltranf_P-bd"/>
</dbReference>
<dbReference type="SUPFAM" id="SSF53671">
    <property type="entry name" value="Aspartate/ornithine carbamoyltransferase"/>
    <property type="match status" value="1"/>
</dbReference>
<dbReference type="Proteomes" id="UP001190700">
    <property type="component" value="Unassembled WGS sequence"/>
</dbReference>
<comment type="similarity">
    <text evidence="2">Belongs to the aspartate/ornithine carbamoyltransferase superfamily. ATCase family.</text>
</comment>
<dbReference type="InterPro" id="IPR036901">
    <property type="entry name" value="Asp/Orn_carbamoylTrfase_sf"/>
</dbReference>
<gene>
    <name evidence="12" type="ORF">CYMTET_38306</name>
</gene>
<evidence type="ECO:0000313" key="12">
    <source>
        <dbReference type="EMBL" id="KAK3252389.1"/>
    </source>
</evidence>
<comment type="pathway">
    <text evidence="1">Pyrimidine metabolism; UMP biosynthesis via de novo pathway; (S)-dihydroorotate from bicarbonate: step 2/3.</text>
</comment>
<name>A0AAE0CDT2_9CHLO</name>
<dbReference type="Pfam" id="PF00185">
    <property type="entry name" value="OTCace"/>
    <property type="match status" value="1"/>
</dbReference>
<protein>
    <recommendedName>
        <fullName evidence="4">aspartate carbamoyltransferase</fullName>
        <ecNumber evidence="4">2.1.3.2</ecNumber>
    </recommendedName>
</protein>
<evidence type="ECO:0000256" key="9">
    <source>
        <dbReference type="RuleBase" id="RU003634"/>
    </source>
</evidence>
<comment type="subunit">
    <text evidence="3">Homotrimer.</text>
</comment>
<evidence type="ECO:0000256" key="7">
    <source>
        <dbReference type="ARBA" id="ARBA00043884"/>
    </source>
</evidence>
<evidence type="ECO:0000259" key="10">
    <source>
        <dbReference type="Pfam" id="PF00185"/>
    </source>
</evidence>
<dbReference type="GO" id="GO:0006207">
    <property type="term" value="P:'de novo' pyrimidine nucleobase biosynthetic process"/>
    <property type="evidence" value="ECO:0007669"/>
    <property type="project" value="InterPro"/>
</dbReference>
<evidence type="ECO:0000256" key="6">
    <source>
        <dbReference type="ARBA" id="ARBA00022975"/>
    </source>
</evidence>
<dbReference type="GO" id="GO:0016597">
    <property type="term" value="F:amino acid binding"/>
    <property type="evidence" value="ECO:0007669"/>
    <property type="project" value="InterPro"/>
</dbReference>
<dbReference type="GO" id="GO:0006520">
    <property type="term" value="P:amino acid metabolic process"/>
    <property type="evidence" value="ECO:0007669"/>
    <property type="project" value="InterPro"/>
</dbReference>
<evidence type="ECO:0000256" key="2">
    <source>
        <dbReference type="ARBA" id="ARBA00008896"/>
    </source>
</evidence>
<dbReference type="PANTHER" id="PTHR45753:SF6">
    <property type="entry name" value="ASPARTATE CARBAMOYLTRANSFERASE"/>
    <property type="match status" value="1"/>
</dbReference>
<dbReference type="InterPro" id="IPR006130">
    <property type="entry name" value="Asp/Orn_carbamoylTrfase"/>
</dbReference>
<dbReference type="InterPro" id="IPR006131">
    <property type="entry name" value="Asp_carbamoyltransf_Asp/Orn-bd"/>
</dbReference>
<accession>A0AAE0CDT2</accession>
<evidence type="ECO:0000259" key="11">
    <source>
        <dbReference type="Pfam" id="PF02729"/>
    </source>
</evidence>
<dbReference type="PRINTS" id="PR00101">
    <property type="entry name" value="ATCASE"/>
</dbReference>
<dbReference type="FunFam" id="3.40.50.1370:FF:000001">
    <property type="entry name" value="Aspartate carbamoyltransferase"/>
    <property type="match status" value="1"/>
</dbReference>
<keyword evidence="13" id="KW-1185">Reference proteome</keyword>
<dbReference type="NCBIfam" id="TIGR00670">
    <property type="entry name" value="asp_carb_tr"/>
    <property type="match status" value="1"/>
</dbReference>
<sequence length="360" mass="40016">MPAIHSSTRIYPAGRTKVALTATRNLRNGCHPRCTTRTRLVVTAITGANDLNKLKNCVESQQFDRAMLEGLFEVAEEMESVKPQTPEANVLNGYLMSTLFYEPSTRTRLSFESAMRRLGGDVLTTESAGEYSSAAKGETLEDTMRTVEGYCDVIVLRHFTVGSAKKAANAVGIPLINAGDGPGQHPTQALLDTYTIKREIGRLDNITVGLVGDLANGRTARSLAYMLTNFENVKFVFVAPEVVKMRDDIKAFLDSQGIEWKEATDLKEVASEVDVLYQTRIQRERFADRPEDYEKARGKYIIDQAIMDVLPEHAAILHPLPRLDEITVEVDADPRAAYFRQAKNGLYIRMALLKVLLLGT</sequence>
<comment type="catalytic activity">
    <reaction evidence="8">
        <text>carbamoyl phosphate + L-aspartate = N-carbamoyl-L-aspartate + phosphate + H(+)</text>
        <dbReference type="Rhea" id="RHEA:20013"/>
        <dbReference type="ChEBI" id="CHEBI:15378"/>
        <dbReference type="ChEBI" id="CHEBI:29991"/>
        <dbReference type="ChEBI" id="CHEBI:32814"/>
        <dbReference type="ChEBI" id="CHEBI:43474"/>
        <dbReference type="ChEBI" id="CHEBI:58228"/>
        <dbReference type="EC" id="2.1.3.2"/>
    </reaction>
</comment>
<feature type="domain" description="Aspartate/ornithine carbamoyltransferase Asp/Orn-binding" evidence="10">
    <location>
        <begin position="205"/>
        <end position="355"/>
    </location>
</feature>
<evidence type="ECO:0000256" key="5">
    <source>
        <dbReference type="ARBA" id="ARBA00022679"/>
    </source>
</evidence>
<dbReference type="NCBIfam" id="NF002032">
    <property type="entry name" value="PRK00856.1"/>
    <property type="match status" value="1"/>
</dbReference>
<evidence type="ECO:0000256" key="4">
    <source>
        <dbReference type="ARBA" id="ARBA00013008"/>
    </source>
</evidence>
<evidence type="ECO:0000256" key="1">
    <source>
        <dbReference type="ARBA" id="ARBA00004852"/>
    </source>
</evidence>
<evidence type="ECO:0000256" key="8">
    <source>
        <dbReference type="ARBA" id="ARBA00048859"/>
    </source>
</evidence>
<dbReference type="HAMAP" id="MF_00001">
    <property type="entry name" value="Asp_carb_tr"/>
    <property type="match status" value="1"/>
</dbReference>
<dbReference type="GO" id="GO:0004070">
    <property type="term" value="F:aspartate carbamoyltransferase activity"/>
    <property type="evidence" value="ECO:0007669"/>
    <property type="project" value="UniProtKB-EC"/>
</dbReference>
<dbReference type="EC" id="2.1.3.2" evidence="4"/>
<dbReference type="PRINTS" id="PR00100">
    <property type="entry name" value="AOTCASE"/>
</dbReference>
<proteinExistence type="inferred from homology"/>
<dbReference type="PANTHER" id="PTHR45753">
    <property type="entry name" value="ORNITHINE CARBAMOYLTRANSFERASE, MITOCHONDRIAL"/>
    <property type="match status" value="1"/>
</dbReference>
<dbReference type="AlphaFoldDB" id="A0AAE0CDT2"/>
<dbReference type="EMBL" id="LGRX02025450">
    <property type="protein sequence ID" value="KAK3252389.1"/>
    <property type="molecule type" value="Genomic_DNA"/>
</dbReference>
<keyword evidence="6" id="KW-0665">Pyrimidine biosynthesis</keyword>
<evidence type="ECO:0000256" key="3">
    <source>
        <dbReference type="ARBA" id="ARBA00011233"/>
    </source>
</evidence>